<dbReference type="Gene3D" id="1.10.443.10">
    <property type="entry name" value="Intergrase catalytic core"/>
    <property type="match status" value="1"/>
</dbReference>
<keyword evidence="1" id="KW-0233">DNA recombination</keyword>
<evidence type="ECO:0000313" key="2">
    <source>
        <dbReference type="EMBL" id="GES16452.1"/>
    </source>
</evidence>
<reference evidence="2 3" key="1">
    <citation type="submission" date="2019-10" db="EMBL/GenBank/DDBJ databases">
        <title>Whole genome shotgun sequence of Acrocarpospora macrocephala NBRC 16266.</title>
        <authorList>
            <person name="Ichikawa N."/>
            <person name="Kimura A."/>
            <person name="Kitahashi Y."/>
            <person name="Komaki H."/>
            <person name="Oguchi A."/>
        </authorList>
    </citation>
    <scope>NUCLEOTIDE SEQUENCE [LARGE SCALE GENOMIC DNA]</scope>
    <source>
        <strain evidence="2 3">NBRC 16266</strain>
    </source>
</reference>
<evidence type="ECO:0008006" key="4">
    <source>
        <dbReference type="Google" id="ProtNLM"/>
    </source>
</evidence>
<name>A0A5M3X712_9ACTN</name>
<dbReference type="GO" id="GO:0006310">
    <property type="term" value="P:DNA recombination"/>
    <property type="evidence" value="ECO:0007669"/>
    <property type="project" value="UniProtKB-KW"/>
</dbReference>
<dbReference type="InterPro" id="IPR011010">
    <property type="entry name" value="DNA_brk_join_enz"/>
</dbReference>
<dbReference type="InterPro" id="IPR013762">
    <property type="entry name" value="Integrase-like_cat_sf"/>
</dbReference>
<keyword evidence="3" id="KW-1185">Reference proteome</keyword>
<dbReference type="EMBL" id="BLAE01000101">
    <property type="protein sequence ID" value="GES16452.1"/>
    <property type="molecule type" value="Genomic_DNA"/>
</dbReference>
<dbReference type="SUPFAM" id="SSF56349">
    <property type="entry name" value="DNA breaking-rejoining enzymes"/>
    <property type="match status" value="1"/>
</dbReference>
<organism evidence="2 3">
    <name type="scientific">Acrocarpospora macrocephala</name>
    <dbReference type="NCBI Taxonomy" id="150177"/>
    <lineage>
        <taxon>Bacteria</taxon>
        <taxon>Bacillati</taxon>
        <taxon>Actinomycetota</taxon>
        <taxon>Actinomycetes</taxon>
        <taxon>Streptosporangiales</taxon>
        <taxon>Streptosporangiaceae</taxon>
        <taxon>Acrocarpospora</taxon>
    </lineage>
</organism>
<dbReference type="OrthoDB" id="3773913at2"/>
<dbReference type="GO" id="GO:0003677">
    <property type="term" value="F:DNA binding"/>
    <property type="evidence" value="ECO:0007669"/>
    <property type="project" value="InterPro"/>
</dbReference>
<protein>
    <recommendedName>
        <fullName evidence="4">Tyr recombinase domain-containing protein</fullName>
    </recommendedName>
</protein>
<evidence type="ECO:0000256" key="1">
    <source>
        <dbReference type="ARBA" id="ARBA00023172"/>
    </source>
</evidence>
<dbReference type="RefSeq" id="WP_155361468.1">
    <property type="nucleotide sequence ID" value="NZ_BAAAHL010000025.1"/>
</dbReference>
<gene>
    <name evidence="2" type="ORF">Amac_100500</name>
</gene>
<comment type="caution">
    <text evidence="2">The sequence shown here is derived from an EMBL/GenBank/DDBJ whole genome shotgun (WGS) entry which is preliminary data.</text>
</comment>
<accession>A0A5M3X712</accession>
<dbReference type="GO" id="GO:0015074">
    <property type="term" value="P:DNA integration"/>
    <property type="evidence" value="ECO:0007669"/>
    <property type="project" value="InterPro"/>
</dbReference>
<dbReference type="Proteomes" id="UP000331127">
    <property type="component" value="Unassembled WGS sequence"/>
</dbReference>
<dbReference type="AlphaFoldDB" id="A0A5M3X712"/>
<sequence>MIIPNGDQVARLLDACQTLTGTHARQRGPRLRAFFAVMYYAECRPSEVIALREADCYLPAPG</sequence>
<proteinExistence type="predicted"/>
<evidence type="ECO:0000313" key="3">
    <source>
        <dbReference type="Proteomes" id="UP000331127"/>
    </source>
</evidence>